<dbReference type="Gene3D" id="1.20.890.10">
    <property type="entry name" value="cAMP-dependent protein kinase regulatory subunit, dimerization-anchoring domain"/>
    <property type="match status" value="1"/>
</dbReference>
<dbReference type="AlphaFoldDB" id="A0A8S3ZXI7"/>
<dbReference type="GO" id="GO:0005509">
    <property type="term" value="F:calcium ion binding"/>
    <property type="evidence" value="ECO:0007669"/>
    <property type="project" value="InterPro"/>
</dbReference>
<sequence>MMTRLNEMHVIKKQNAHMSKEAAREIIRKIPVEVLAKEWLSKEDATVDMRAYLVDQILPTLILGVERLLREVDEKGLSATNRFEPEFNPINFLAQYLMRNNPRFSNFAEASPYVRGLREVSEEIKQELFTFEDNRLARIKAETRRKRMDRERYEQEIREGKERRRNQLISQFSEWTNYGERNTVELAVLQNSLSFFLETVELLPPELQEVAKFGRPLEPTDETGKTLSVKEFAQYISLFVEDLPSEIFNLFMVHMSKCAATQNASADRENRRIILTNLFLICDYGVLRFMIADRKLGLLDRVRVMILFEKFWDMLMLSREEPMATLRNPRRWPVVEVEEVDDILYDAWQEEPDGGITPMEEEVQNKLEEGSLTTTEIEEEENLAATEEREENNVAATEIREEENCRTGHNNDLWPVTSTIKEKTVEQDTTMTYTSSAAKPIRELSAYSDKFVNLCQFVQMFETFIGPHPESKIFATLVHYVTDLYQDNEPDKTDKLLQAKENATNARKKAQLNALFEKWDNDASGFLELEDVTDYMCKFKDGQEVEAIRSAQFDLKKQSEYFDGRLSNREFRQFLNMVINELPGKETFDLFVEFLMNSVERSYGERIRGEARKKWLQQINMAALTGGTSMEPVYKAVFQALYKDAETHGGEKRISASITMLEKNKLEPSRGELMLRVAACTPEDCQYMLGKPLYKNMKGISFQAIETGKPVHVPRVAKHGNIYFWNYNRNPQERSGSFVAIPLKDNKKRVFGTLGVDTMIDPKKETIFTKHEIQFFQGVAKAFSIAYHYVEKKRKFVHVLERAMPWFHCRCPHVVEITVYFIEPNSKDTNDYVLRKIMVMDNNGQAAHVTELVRLERKDNLFRRYLFDCVETSYTVVADIHDMRHIACPIRDPNGKVVSVVDLNTGKLKNLPKYESREAQRLLRLLQRAFCELSRVSKGEDPQCVLVSKEKSTRNKETSTV</sequence>
<evidence type="ECO:0000256" key="1">
    <source>
        <dbReference type="ARBA" id="ARBA00022837"/>
    </source>
</evidence>
<dbReference type="SUPFAM" id="SSF55781">
    <property type="entry name" value="GAF domain-like"/>
    <property type="match status" value="1"/>
</dbReference>
<evidence type="ECO:0000313" key="3">
    <source>
        <dbReference type="EMBL" id="CAG5133584.1"/>
    </source>
</evidence>
<comment type="caution">
    <text evidence="3">The sequence shown here is derived from an EMBL/GenBank/DDBJ whole genome shotgun (WGS) entry which is preliminary data.</text>
</comment>
<gene>
    <name evidence="3" type="ORF">CUNI_LOCUS19142</name>
</gene>
<dbReference type="Pfam" id="PF01590">
    <property type="entry name" value="GAF"/>
    <property type="match status" value="1"/>
</dbReference>
<protein>
    <recommendedName>
        <fullName evidence="2">EF-hand domain-containing protein</fullName>
    </recommendedName>
</protein>
<evidence type="ECO:0000313" key="4">
    <source>
        <dbReference type="Proteomes" id="UP000678393"/>
    </source>
</evidence>
<dbReference type="InterPro" id="IPR029016">
    <property type="entry name" value="GAF-like_dom_sf"/>
</dbReference>
<dbReference type="PANTHER" id="PTHR46788:SF1">
    <property type="entry name" value="EF-HAND CALCIUM-BINDING DOMAIN-CONTAINING PROTEIN 5"/>
    <property type="match status" value="1"/>
</dbReference>
<dbReference type="SMART" id="SM00065">
    <property type="entry name" value="GAF"/>
    <property type="match status" value="1"/>
</dbReference>
<dbReference type="InterPro" id="IPR011992">
    <property type="entry name" value="EF-hand-dom_pair"/>
</dbReference>
<keyword evidence="1" id="KW-0106">Calcium</keyword>
<dbReference type="EMBL" id="CAJHNH020006334">
    <property type="protein sequence ID" value="CAG5133584.1"/>
    <property type="molecule type" value="Genomic_DNA"/>
</dbReference>
<feature type="non-terminal residue" evidence="3">
    <location>
        <position position="1"/>
    </location>
</feature>
<dbReference type="InterPro" id="IPR002048">
    <property type="entry name" value="EF_hand_dom"/>
</dbReference>
<proteinExistence type="predicted"/>
<dbReference type="OrthoDB" id="199400at2759"/>
<feature type="domain" description="EF-hand" evidence="2">
    <location>
        <begin position="507"/>
        <end position="542"/>
    </location>
</feature>
<keyword evidence="4" id="KW-1185">Reference proteome</keyword>
<dbReference type="CDD" id="cd22968">
    <property type="entry name" value="DD_EFCAB5"/>
    <property type="match status" value="1"/>
</dbReference>
<reference evidence="3" key="1">
    <citation type="submission" date="2021-04" db="EMBL/GenBank/DDBJ databases">
        <authorList>
            <consortium name="Molecular Ecology Group"/>
        </authorList>
    </citation>
    <scope>NUCLEOTIDE SEQUENCE</scope>
</reference>
<dbReference type="InterPro" id="IPR003018">
    <property type="entry name" value="GAF"/>
</dbReference>
<evidence type="ECO:0000259" key="2">
    <source>
        <dbReference type="PROSITE" id="PS50222"/>
    </source>
</evidence>
<dbReference type="InterPro" id="IPR018247">
    <property type="entry name" value="EF_Hand_1_Ca_BS"/>
</dbReference>
<dbReference type="Proteomes" id="UP000678393">
    <property type="component" value="Unassembled WGS sequence"/>
</dbReference>
<dbReference type="Gene3D" id="3.30.450.40">
    <property type="match status" value="1"/>
</dbReference>
<name>A0A8S3ZXI7_9EUPU</name>
<dbReference type="PROSITE" id="PS50222">
    <property type="entry name" value="EF_HAND_2"/>
    <property type="match status" value="1"/>
</dbReference>
<dbReference type="PROSITE" id="PS00018">
    <property type="entry name" value="EF_HAND_1"/>
    <property type="match status" value="1"/>
</dbReference>
<dbReference type="PANTHER" id="PTHR46788">
    <property type="entry name" value="EF-HAND CALCIUM-BINDING DOMAIN-CONTAINING PROTEIN 5"/>
    <property type="match status" value="1"/>
</dbReference>
<organism evidence="3 4">
    <name type="scientific">Candidula unifasciata</name>
    <dbReference type="NCBI Taxonomy" id="100452"/>
    <lineage>
        <taxon>Eukaryota</taxon>
        <taxon>Metazoa</taxon>
        <taxon>Spiralia</taxon>
        <taxon>Lophotrochozoa</taxon>
        <taxon>Mollusca</taxon>
        <taxon>Gastropoda</taxon>
        <taxon>Heterobranchia</taxon>
        <taxon>Euthyneura</taxon>
        <taxon>Panpulmonata</taxon>
        <taxon>Eupulmonata</taxon>
        <taxon>Stylommatophora</taxon>
        <taxon>Helicina</taxon>
        <taxon>Helicoidea</taxon>
        <taxon>Geomitridae</taxon>
        <taxon>Candidula</taxon>
    </lineage>
</organism>
<dbReference type="SUPFAM" id="SSF47473">
    <property type="entry name" value="EF-hand"/>
    <property type="match status" value="1"/>
</dbReference>
<accession>A0A8S3ZXI7</accession>